<evidence type="ECO:0000313" key="2">
    <source>
        <dbReference type="Proteomes" id="UP000031671"/>
    </source>
</evidence>
<proteinExistence type="predicted"/>
<organism evidence="1 2">
    <name type="scientific">Vibrio ishigakensis</name>
    <dbReference type="NCBI Taxonomy" id="1481914"/>
    <lineage>
        <taxon>Bacteria</taxon>
        <taxon>Pseudomonadati</taxon>
        <taxon>Pseudomonadota</taxon>
        <taxon>Gammaproteobacteria</taxon>
        <taxon>Vibrionales</taxon>
        <taxon>Vibrionaceae</taxon>
        <taxon>Vibrio</taxon>
    </lineage>
</organism>
<comment type="caution">
    <text evidence="1">The sequence shown here is derived from an EMBL/GenBank/DDBJ whole genome shotgun (WGS) entry which is preliminary data.</text>
</comment>
<reference evidence="1 2" key="2">
    <citation type="submission" date="2015-01" db="EMBL/GenBank/DDBJ databases">
        <authorList>
            <consortium name="NBRP consortium"/>
            <person name="Sawabe T."/>
            <person name="Meirelles P."/>
            <person name="Feng G."/>
            <person name="Sayaka M."/>
            <person name="Hattori M."/>
            <person name="Ohkuma M."/>
        </authorList>
    </citation>
    <scope>NUCLEOTIDE SEQUENCE [LARGE SCALE GENOMIC DNA]</scope>
    <source>
        <strain evidence="2">JCM 19231</strain>
    </source>
</reference>
<keyword evidence="2" id="KW-1185">Reference proteome</keyword>
<accession>A0A0B8NZI0</accession>
<evidence type="ECO:0000313" key="1">
    <source>
        <dbReference type="EMBL" id="GAM59371.1"/>
    </source>
</evidence>
<dbReference type="EMBL" id="BBRZ01000146">
    <property type="protein sequence ID" value="GAM59371.1"/>
    <property type="molecule type" value="Genomic_DNA"/>
</dbReference>
<name>A0A0B8NZI0_9VIBR</name>
<protein>
    <submittedName>
        <fullName evidence="1">Uncharacterized protein</fullName>
    </submittedName>
</protein>
<reference evidence="1 2" key="1">
    <citation type="submission" date="2015-01" db="EMBL/GenBank/DDBJ databases">
        <title>Vibrio sp. C1 JCM 19231 whole genome shotgun sequence.</title>
        <authorList>
            <person name="Sawabe T."/>
            <person name="Meirelles P."/>
            <person name="Feng G."/>
            <person name="Sayaka M."/>
            <person name="Hattori M."/>
            <person name="Ohkuma M."/>
        </authorList>
    </citation>
    <scope>NUCLEOTIDE SEQUENCE [LARGE SCALE GENOMIC DNA]</scope>
    <source>
        <strain evidence="2">JCM 19231</strain>
    </source>
</reference>
<sequence length="110" mass="12733">MVVIALLVMCGVAEANVHQWDQTTYQTYTDKTHVKFKVINKFPQTAAYYVRIDEKRFPQKLILERNESKELDITVDTPAGRTSTKLVCTLAIVDGPNDYEVCTRLKFKRY</sequence>
<dbReference type="AlphaFoldDB" id="A0A0B8NZI0"/>
<gene>
    <name evidence="1" type="ORF">JCM19231_1725</name>
</gene>
<dbReference type="Proteomes" id="UP000031671">
    <property type="component" value="Unassembled WGS sequence"/>
</dbReference>